<dbReference type="Proteomes" id="UP000000724">
    <property type="component" value="Contig Pc00c19"/>
</dbReference>
<organism evidence="2 3">
    <name type="scientific">Penicillium rubens (strain ATCC 28089 / DSM 1075 / NRRL 1951 / Wisconsin 54-1255)</name>
    <name type="common">Penicillium chrysogenum</name>
    <dbReference type="NCBI Taxonomy" id="500485"/>
    <lineage>
        <taxon>Eukaryota</taxon>
        <taxon>Fungi</taxon>
        <taxon>Dikarya</taxon>
        <taxon>Ascomycota</taxon>
        <taxon>Pezizomycotina</taxon>
        <taxon>Eurotiomycetes</taxon>
        <taxon>Eurotiomycetidae</taxon>
        <taxon>Eurotiales</taxon>
        <taxon>Aspergillaceae</taxon>
        <taxon>Penicillium</taxon>
        <taxon>Penicillium chrysogenum species complex</taxon>
    </lineage>
</organism>
<dbReference type="AlphaFoldDB" id="B6HD56"/>
<keyword evidence="3" id="KW-1185">Reference proteome</keyword>
<feature type="region of interest" description="Disordered" evidence="1">
    <location>
        <begin position="1"/>
        <end position="24"/>
    </location>
</feature>
<dbReference type="EMBL" id="AM920434">
    <property type="protein sequence ID" value="CAP79485.1"/>
    <property type="molecule type" value="Genomic_DNA"/>
</dbReference>
<evidence type="ECO:0000313" key="2">
    <source>
        <dbReference type="EMBL" id="CAP79485.1"/>
    </source>
</evidence>
<gene>
    <name evidence="2" type="ORF">Pc19g00690</name>
    <name evidence="2" type="ORF">PCH_Pc19g00690</name>
</gene>
<accession>B6HD56</accession>
<evidence type="ECO:0000256" key="1">
    <source>
        <dbReference type="SAM" id="MobiDB-lite"/>
    </source>
</evidence>
<dbReference type="HOGENOM" id="CLU_1489476_0_0_1"/>
<name>B6HD56_PENRW</name>
<proteinExistence type="predicted"/>
<reference evidence="2 3" key="1">
    <citation type="journal article" date="2008" name="Nat. Biotechnol.">
        <title>Genome sequencing and analysis of the filamentous fungus Penicillium chrysogenum.</title>
        <authorList>
            <person name="van den Berg M.A."/>
            <person name="Albang R."/>
            <person name="Albermann K."/>
            <person name="Badger J.H."/>
            <person name="Daran J.-M."/>
            <person name="Driessen A.J.M."/>
            <person name="Garcia-Estrada C."/>
            <person name="Fedorova N.D."/>
            <person name="Harris D.M."/>
            <person name="Heijne W.H.M."/>
            <person name="Joardar V.S."/>
            <person name="Kiel J.A.K.W."/>
            <person name="Kovalchuk A."/>
            <person name="Martin J.F."/>
            <person name="Nierman W.C."/>
            <person name="Nijland J.G."/>
            <person name="Pronk J.T."/>
            <person name="Roubos J.A."/>
            <person name="van der Klei I.J."/>
            <person name="van Peij N.N.M.E."/>
            <person name="Veenhuis M."/>
            <person name="von Doehren H."/>
            <person name="Wagner C."/>
            <person name="Wortman J.R."/>
            <person name="Bovenberg R.A.L."/>
        </authorList>
    </citation>
    <scope>NUCLEOTIDE SEQUENCE [LARGE SCALE GENOMIC DNA]</scope>
    <source>
        <strain evidence="3">ATCC 28089 / DSM 1075 / NRRL 1951 / Wisconsin 54-1255</strain>
    </source>
</reference>
<sequence>MPHISENRYHSVPRNGCKAPESERDKLTSIRTALLRSVKPGAFGIEAVLRGCKIYVRIYHASVRCMCPVVEGLSSLRSSADDLKNKFRHDQLVEGADHADETNGQVAYPSVLPVTIYPFGNWDLTKVGPRSPSKQQKEAKDIAIERGREDIRRRGLPTDDAPTEKHFYRVCTLFELQYKGV</sequence>
<dbReference type="VEuPathDB" id="FungiDB:PCH_Pc19g00690"/>
<protein>
    <submittedName>
        <fullName evidence="2">Uncharacterized protein</fullName>
    </submittedName>
</protein>
<evidence type="ECO:0000313" key="3">
    <source>
        <dbReference type="Proteomes" id="UP000000724"/>
    </source>
</evidence>